<dbReference type="EMBL" id="AFPZ01000073">
    <property type="protein sequence ID" value="EGQ24615.1"/>
    <property type="molecule type" value="Genomic_DNA"/>
</dbReference>
<dbReference type="eggNOG" id="COG0661">
    <property type="taxonomic scope" value="Bacteria"/>
</dbReference>
<evidence type="ECO:0000259" key="3">
    <source>
        <dbReference type="Pfam" id="PF03109"/>
    </source>
</evidence>
<dbReference type="STRING" id="759851.SAMN04244570_0072"/>
<dbReference type="AlphaFoldDB" id="F9DUI1"/>
<dbReference type="Pfam" id="PF03109">
    <property type="entry name" value="ABC1"/>
    <property type="match status" value="1"/>
</dbReference>
<dbReference type="InterPro" id="IPR011009">
    <property type="entry name" value="Kinase-like_dom_sf"/>
</dbReference>
<gene>
    <name evidence="4" type="primary">ubiB</name>
    <name evidence="4" type="ORF">HMPREF9372_2462</name>
</gene>
<dbReference type="Gene3D" id="1.10.510.10">
    <property type="entry name" value="Transferase(Phosphotransferase) domain 1"/>
    <property type="match status" value="1"/>
</dbReference>
<evidence type="ECO:0000313" key="5">
    <source>
        <dbReference type="Proteomes" id="UP000005316"/>
    </source>
</evidence>
<keyword evidence="2" id="KW-1133">Transmembrane helix</keyword>
<dbReference type="CDD" id="cd05121">
    <property type="entry name" value="ABC1_ADCK3-like"/>
    <property type="match status" value="1"/>
</dbReference>
<protein>
    <submittedName>
        <fullName evidence="4">2-polyprenylphenol 6-hydroxylase</fullName>
    </submittedName>
</protein>
<dbReference type="InterPro" id="IPR050154">
    <property type="entry name" value="UbiB_kinase"/>
</dbReference>
<accession>F9DUI1</accession>
<dbReference type="Proteomes" id="UP000005316">
    <property type="component" value="Unassembled WGS sequence"/>
</dbReference>
<dbReference type="InterPro" id="IPR004147">
    <property type="entry name" value="ABC1_dom"/>
</dbReference>
<proteinExistence type="inferred from homology"/>
<evidence type="ECO:0000313" key="4">
    <source>
        <dbReference type="EMBL" id="EGQ24615.1"/>
    </source>
</evidence>
<evidence type="ECO:0000256" key="2">
    <source>
        <dbReference type="SAM" id="Phobius"/>
    </source>
</evidence>
<keyword evidence="2" id="KW-0472">Membrane</keyword>
<reference evidence="4 5" key="1">
    <citation type="submission" date="2011-04" db="EMBL/GenBank/DDBJ databases">
        <authorList>
            <person name="Muzny D."/>
            <person name="Qin X."/>
            <person name="Deng J."/>
            <person name="Jiang H."/>
            <person name="Liu Y."/>
            <person name="Qu J."/>
            <person name="Song X.-Z."/>
            <person name="Zhang L."/>
            <person name="Thornton R."/>
            <person name="Coyle M."/>
            <person name="Francisco L."/>
            <person name="Jackson L."/>
            <person name="Javaid M."/>
            <person name="Korchina V."/>
            <person name="Kovar C."/>
            <person name="Mata R."/>
            <person name="Mathew T."/>
            <person name="Ngo R."/>
            <person name="Nguyen L."/>
            <person name="Nguyen N."/>
            <person name="Okwuonu G."/>
            <person name="Ongeri F."/>
            <person name="Pham C."/>
            <person name="Simmons D."/>
            <person name="Wilczek-Boney K."/>
            <person name="Hale W."/>
            <person name="Jakkamsetti A."/>
            <person name="Pham P."/>
            <person name="Ruth R."/>
            <person name="San Lucas F."/>
            <person name="Warren J."/>
            <person name="Zhang J."/>
            <person name="Zhao Z."/>
            <person name="Zhou C."/>
            <person name="Zhu D."/>
            <person name="Lee S."/>
            <person name="Bess C."/>
            <person name="Blankenburg K."/>
            <person name="Forbes L."/>
            <person name="Fu Q."/>
            <person name="Gubbala S."/>
            <person name="Hirani K."/>
            <person name="Jayaseelan J.C."/>
            <person name="Lara F."/>
            <person name="Munidasa M."/>
            <person name="Palculict T."/>
            <person name="Patil S."/>
            <person name="Pu L.-L."/>
            <person name="Saada N."/>
            <person name="Tang L."/>
            <person name="Weissenberger G."/>
            <person name="Zhu Y."/>
            <person name="Hemphill L."/>
            <person name="Shang Y."/>
            <person name="Youmans B."/>
            <person name="Ayvaz T."/>
            <person name="Ross M."/>
            <person name="Santibanez J."/>
            <person name="Aqrawi P."/>
            <person name="Gross S."/>
            <person name="Joshi V."/>
            <person name="Fowler G."/>
            <person name="Nazareth L."/>
            <person name="Reid J."/>
            <person name="Worley K."/>
            <person name="Petrosino J."/>
            <person name="Highlander S."/>
            <person name="Gibbs R."/>
        </authorList>
    </citation>
    <scope>NUCLEOTIDE SEQUENCE [LARGE SCALE GENOMIC DNA]</scope>
    <source>
        <strain evidence="4 5">2681</strain>
    </source>
</reference>
<sequence>MFCREGVHGGVLYVEKKNEECATFSRNFKCIFKNGFSHVLFRLGITDRKFSTTDKEADLNLYHVGKKLRIALEQLGPTFVKLGQIASGRRDLVPEEIAVELEQLQDHVEAFPFVEVREIIEYELAGTMEELFQEFDEEPLASASIGQVHRARLISGEMVAVKVQRPNIQHQVETDLAILHDLASFLEKNMAWAKTYHLRDLIYEFSHSLREELDYQLEARNSERVARQFAKVPEIQVPHVYDEYSTRTVLTTGLITGIKVSNTKQLDAEGYDRQLLAERIADSMLSQVMEHGFFHGDPHPGNIFVTPGNAIYFIDFGMVGQLSKEMTYHFISLMFALRNGNIERMIDVFSDMDILDENTNIAALYRDLQIIQRKYYETSLTDLKLGDVFMEIFLIAYRYRIRLPNEIAILSKVILTLEGVLSKLDPSFSIMKAIEPYGKKMMLRQFDPRYLVENSWHSLVKNAEIIAELPSDIKKAVKTIQKGKVDLDVGLKESTIIFRRFDKIANRLSFSIVLLAFSILMVGLIIGSAIAGQTAMFFRLPLIEVGALIATLLFAYLLFSIVRSGRI</sequence>
<dbReference type="HOGENOM" id="CLU_006533_0_2_9"/>
<feature type="domain" description="ABC1 atypical kinase-like" evidence="3">
    <location>
        <begin position="103"/>
        <end position="347"/>
    </location>
</feature>
<feature type="transmembrane region" description="Helical" evidence="2">
    <location>
        <begin position="508"/>
        <end position="531"/>
    </location>
</feature>
<evidence type="ECO:0000256" key="1">
    <source>
        <dbReference type="ARBA" id="ARBA00009670"/>
    </source>
</evidence>
<organism evidence="4 5">
    <name type="scientific">Sporosarcina newyorkensis 2681</name>
    <dbReference type="NCBI Taxonomy" id="1027292"/>
    <lineage>
        <taxon>Bacteria</taxon>
        <taxon>Bacillati</taxon>
        <taxon>Bacillota</taxon>
        <taxon>Bacilli</taxon>
        <taxon>Bacillales</taxon>
        <taxon>Caryophanaceae</taxon>
        <taxon>Sporosarcina</taxon>
    </lineage>
</organism>
<dbReference type="SUPFAM" id="SSF56112">
    <property type="entry name" value="Protein kinase-like (PK-like)"/>
    <property type="match status" value="1"/>
</dbReference>
<comment type="caution">
    <text evidence="4">The sequence shown here is derived from an EMBL/GenBank/DDBJ whole genome shotgun (WGS) entry which is preliminary data.</text>
</comment>
<feature type="transmembrane region" description="Helical" evidence="2">
    <location>
        <begin position="537"/>
        <end position="559"/>
    </location>
</feature>
<comment type="similarity">
    <text evidence="1">Belongs to the protein kinase superfamily. ADCK protein kinase family.</text>
</comment>
<dbReference type="PANTHER" id="PTHR10566">
    <property type="entry name" value="CHAPERONE-ACTIVITY OF BC1 COMPLEX CABC1 -RELATED"/>
    <property type="match status" value="1"/>
</dbReference>
<dbReference type="PANTHER" id="PTHR10566:SF113">
    <property type="entry name" value="PROTEIN ACTIVITY OF BC1 COMPLEX KINASE 7, CHLOROPLASTIC"/>
    <property type="match status" value="1"/>
</dbReference>
<name>F9DUI1_9BACL</name>
<keyword evidence="2" id="KW-0812">Transmembrane</keyword>